<protein>
    <recommendedName>
        <fullName evidence="2">GYF domain-containing protein</fullName>
    </recommendedName>
</protein>
<organism evidence="3">
    <name type="scientific">Guillardia theta</name>
    <name type="common">Cryptophyte</name>
    <name type="synonym">Cryptomonas phi</name>
    <dbReference type="NCBI Taxonomy" id="55529"/>
    <lineage>
        <taxon>Eukaryota</taxon>
        <taxon>Cryptophyceae</taxon>
        <taxon>Pyrenomonadales</taxon>
        <taxon>Geminigeraceae</taxon>
        <taxon>Guillardia</taxon>
    </lineage>
</organism>
<proteinExistence type="predicted"/>
<accession>A0A7S4UFM4</accession>
<feature type="compositionally biased region" description="Low complexity" evidence="1">
    <location>
        <begin position="830"/>
        <end position="839"/>
    </location>
</feature>
<feature type="compositionally biased region" description="Basic and acidic residues" evidence="1">
    <location>
        <begin position="820"/>
        <end position="829"/>
    </location>
</feature>
<dbReference type="Pfam" id="PF14237">
    <property type="entry name" value="GYF_2"/>
    <property type="match status" value="1"/>
</dbReference>
<dbReference type="AlphaFoldDB" id="A0A7S4UFM4"/>
<evidence type="ECO:0000313" key="3">
    <source>
        <dbReference type="EMBL" id="CAE2328913.1"/>
    </source>
</evidence>
<feature type="domain" description="GYF" evidence="2">
    <location>
        <begin position="902"/>
        <end position="940"/>
    </location>
</feature>
<feature type="compositionally biased region" description="Low complexity" evidence="1">
    <location>
        <begin position="1002"/>
        <end position="1022"/>
    </location>
</feature>
<evidence type="ECO:0000259" key="2">
    <source>
        <dbReference type="Pfam" id="PF14237"/>
    </source>
</evidence>
<dbReference type="InterPro" id="IPR025640">
    <property type="entry name" value="GYF_2"/>
</dbReference>
<feature type="region of interest" description="Disordered" evidence="1">
    <location>
        <begin position="1002"/>
        <end position="1071"/>
    </location>
</feature>
<gene>
    <name evidence="3" type="ORF">GTHE00462_LOCUS31973</name>
</gene>
<evidence type="ECO:0000256" key="1">
    <source>
        <dbReference type="SAM" id="MobiDB-lite"/>
    </source>
</evidence>
<dbReference type="EMBL" id="HBKN01040863">
    <property type="protein sequence ID" value="CAE2328913.1"/>
    <property type="molecule type" value="Transcribed_RNA"/>
</dbReference>
<reference evidence="3" key="1">
    <citation type="submission" date="2021-01" db="EMBL/GenBank/DDBJ databases">
        <authorList>
            <person name="Corre E."/>
            <person name="Pelletier E."/>
            <person name="Niang G."/>
            <person name="Scheremetjew M."/>
            <person name="Finn R."/>
            <person name="Kale V."/>
            <person name="Holt S."/>
            <person name="Cochrane G."/>
            <person name="Meng A."/>
            <person name="Brown T."/>
            <person name="Cohen L."/>
        </authorList>
    </citation>
    <scope>NUCLEOTIDE SEQUENCE</scope>
    <source>
        <strain evidence="3">CCMP 2712</strain>
    </source>
</reference>
<feature type="compositionally biased region" description="Basic and acidic residues" evidence="1">
    <location>
        <begin position="1056"/>
        <end position="1071"/>
    </location>
</feature>
<feature type="region of interest" description="Disordered" evidence="1">
    <location>
        <begin position="809"/>
        <end position="878"/>
    </location>
</feature>
<sequence length="1134" mass="126675">MTARGLDTFKESFEDSEEWEELVSIILEEMKERVVTNGRSIFSDLSQEQRSALFSSIEDEFLPESDAYQSLVHKAEHITERYMQEQSIRDSNKPGSTLGKMEILVNIAGNISGTILERWPDRFDILRHLSFYGLPAALRVQVWGMYLRGSLRNSSGDVALKIAANDAELWTMCSELLNELGVRNVTKRANLMKTVISHLTASSKVDLVTPWLFAVVPLVATMVPADTSSDLLREGMRPQGLLDYFVAMKEGTGLSEFMNEDTCKPESAQQQNAWREFVDEVSVMIRKEDEKYYQLVSKVASSEHFAGQRAGGSSLVHHSKHKIWDLRKTKDMKVHGGLSLLLLPLVQRMFTGVFVRLEVTLFLWDLIFIFGKTSLPKVCAALFVSIKNALEGRISEASTVDQMEVALNTIVPPMEISQIQFNIDKFVRPHIMQGEKQQESRPRKLDLLSLAGDDAFAATSNAPHRPEEKDLPLIKVRRGHVTTRSQEVQTGPDVTTLSSRNEILSPSHGWEWSEQDQKAFAERLPSSQIQVDTLGEEFAVSYGGVEYFLRQPKINRNVDRVSSVIDKILNDPANENLFQVIIRLQQQVPSPVAKAHGQIIIPAKATRADEVIWPAVANRYPFLADDYALPMLRCDIKDESNISLQTFYFPPISGESEQSAIELVQEALRDQQRENLDQATVKWLAEKLSEYSSTATRRFLNRNLSFDPVGVSLTLDLDFNKWIPDPEDRSKKEDFLRKIQESLAAVLRIPSECLQMAGLQPGSIIVDFNIHPAANDSRTPMQLYEELAFLISHHASGVRQWSPPLSSSIRAHLRSGPHQVSKDREHDEQPVALPAPAVAQEIQQDKEQGAPGSELSPERRPHTGASSSSSRRRPGGHMSLERAAALAVAASQLQVGWTTKSYFFVEGKERKGPVDFEQLCSLYQEGKIVPETSVWYKSLGPKWMRLQENVPLHDAIKSAKFSSAGHLMEPLNLNIAEEIAATRLQLWWRRILRHRHNLVSPGVSLSSPPSALGPSPMPAASGHESIQPAPEQAQSIQAEHEGGSQGVSHEAASSLDVKKDEPARQRLSRDDRVAMTTAAIISTMSSAAESLYVGTKEERKVMMPKASEESMEIVKMGVVAWAHAINELFGGPTS</sequence>
<name>A0A7S4UFM4_GUITH</name>